<reference evidence="8 9" key="1">
    <citation type="submission" date="2016-06" db="EMBL/GenBank/DDBJ databases">
        <title>Evolution of pathogenesis and genome organization in the Tremellales.</title>
        <authorList>
            <person name="Cuomo C."/>
            <person name="Litvintseva A."/>
            <person name="Heitman J."/>
            <person name="Chen Y."/>
            <person name="Sun S."/>
            <person name="Springer D."/>
            <person name="Dromer F."/>
            <person name="Young S."/>
            <person name="Zeng Q."/>
            <person name="Chapman S."/>
            <person name="Gujja S."/>
            <person name="Saif S."/>
            <person name="Birren B."/>
        </authorList>
    </citation>
    <scope>NUCLEOTIDE SEQUENCE [LARGE SCALE GENOMIC DNA]</scope>
    <source>
        <strain evidence="8 9">ATCC 28783</strain>
    </source>
</reference>
<dbReference type="SUPFAM" id="SSF53383">
    <property type="entry name" value="PLP-dependent transferases"/>
    <property type="match status" value="2"/>
</dbReference>
<dbReference type="InterPro" id="IPR004839">
    <property type="entry name" value="Aminotransferase_I/II_large"/>
</dbReference>
<evidence type="ECO:0000256" key="6">
    <source>
        <dbReference type="SAM" id="MobiDB-lite"/>
    </source>
</evidence>
<name>A0A4Q1BTT4_TREME</name>
<evidence type="ECO:0000313" key="8">
    <source>
        <dbReference type="EMBL" id="RXK41445.1"/>
    </source>
</evidence>
<evidence type="ECO:0000256" key="1">
    <source>
        <dbReference type="ARBA" id="ARBA00001933"/>
    </source>
</evidence>
<evidence type="ECO:0000256" key="2">
    <source>
        <dbReference type="ARBA" id="ARBA00007441"/>
    </source>
</evidence>
<comment type="cofactor">
    <cofactor evidence="1">
        <name>pyridoxal 5'-phosphate</name>
        <dbReference type="ChEBI" id="CHEBI:597326"/>
    </cofactor>
</comment>
<sequence>MTTLNFQIAQEVEATAPPPIPLAAAWGQTYLSSHPSEQNIFPGPLLNLSQGVPGDPPHPSLLSRLSETSSDPQAARYGDILGERVLREAVAIETNHRYSLPSSPSGHKQDEFHSELNNDHKHSSLNNDQIQSNLNNDQIHSNVNHEEKPTNSSSESDSKFGKGVITWEDVGITVGCNMAFIVLLHTLCTPFKSSILLPLPSYFNHTMSLSLHSVKPIFIPSLPENEFRPSLIEARKSLEKQSEIEPIKAIVLVSPNNPTGATYSPEELRDWYDLAKEWKVALIIDETYKDFVDGVPHDLFELEDWRGTLVSLGSFSKGYRIPGHRLGTIFANPYLLERIATICDCMQICPPRPPQLALAPLLPSLREDISNSRISLKNRMDLFVPTVQAVKGWKVMSHGGFFAYVEFPSYLPRRDTQGKIGSEIVSRLLAEECGVVTLPGSFFMPSLDERWQEGTELLKVDKWIRFAVANVGDEVIRQLGPRLEMMNRLMEY</sequence>
<gene>
    <name evidence="8" type="ORF">M231_01351</name>
</gene>
<feature type="compositionally biased region" description="Polar residues" evidence="6">
    <location>
        <begin position="63"/>
        <end position="72"/>
    </location>
</feature>
<proteinExistence type="inferred from homology"/>
<comment type="caution">
    <text evidence="8">The sequence shown here is derived from an EMBL/GenBank/DDBJ whole genome shotgun (WGS) entry which is preliminary data.</text>
</comment>
<dbReference type="PANTHER" id="PTHR46383:SF1">
    <property type="entry name" value="ASPARTATE AMINOTRANSFERASE"/>
    <property type="match status" value="1"/>
</dbReference>
<dbReference type="Gene3D" id="3.40.640.10">
    <property type="entry name" value="Type I PLP-dependent aspartate aminotransferase-like (Major domain)"/>
    <property type="match status" value="1"/>
</dbReference>
<evidence type="ECO:0000256" key="5">
    <source>
        <dbReference type="ARBA" id="ARBA00022898"/>
    </source>
</evidence>
<organism evidence="8 9">
    <name type="scientific">Tremella mesenterica</name>
    <name type="common">Jelly fungus</name>
    <dbReference type="NCBI Taxonomy" id="5217"/>
    <lineage>
        <taxon>Eukaryota</taxon>
        <taxon>Fungi</taxon>
        <taxon>Dikarya</taxon>
        <taxon>Basidiomycota</taxon>
        <taxon>Agaricomycotina</taxon>
        <taxon>Tremellomycetes</taxon>
        <taxon>Tremellales</taxon>
        <taxon>Tremellaceae</taxon>
        <taxon>Tremella</taxon>
    </lineage>
</organism>
<dbReference type="InterPro" id="IPR050596">
    <property type="entry name" value="AspAT/PAT-like"/>
</dbReference>
<dbReference type="OrthoDB" id="7042322at2759"/>
<accession>A0A4Q1BTT4</accession>
<dbReference type="GO" id="GO:0030170">
    <property type="term" value="F:pyridoxal phosphate binding"/>
    <property type="evidence" value="ECO:0007669"/>
    <property type="project" value="InterPro"/>
</dbReference>
<keyword evidence="3" id="KW-0032">Aminotransferase</keyword>
<dbReference type="GO" id="GO:0006520">
    <property type="term" value="P:amino acid metabolic process"/>
    <property type="evidence" value="ECO:0007669"/>
    <property type="project" value="InterPro"/>
</dbReference>
<dbReference type="InterPro" id="IPR015424">
    <property type="entry name" value="PyrdxlP-dep_Trfase"/>
</dbReference>
<dbReference type="Proteomes" id="UP000289152">
    <property type="component" value="Unassembled WGS sequence"/>
</dbReference>
<dbReference type="Pfam" id="PF00155">
    <property type="entry name" value="Aminotran_1_2"/>
    <property type="match status" value="1"/>
</dbReference>
<dbReference type="InParanoid" id="A0A4Q1BTT4"/>
<dbReference type="STRING" id="5217.A0A4Q1BTT4"/>
<protein>
    <submittedName>
        <fullName evidence="8">Arylformamidase</fullName>
    </submittedName>
</protein>
<evidence type="ECO:0000256" key="4">
    <source>
        <dbReference type="ARBA" id="ARBA00022679"/>
    </source>
</evidence>
<evidence type="ECO:0000256" key="3">
    <source>
        <dbReference type="ARBA" id="ARBA00022576"/>
    </source>
</evidence>
<keyword evidence="4" id="KW-0808">Transferase</keyword>
<dbReference type="CDD" id="cd00609">
    <property type="entry name" value="AAT_like"/>
    <property type="match status" value="1"/>
</dbReference>
<feature type="region of interest" description="Disordered" evidence="6">
    <location>
        <begin position="41"/>
        <end position="77"/>
    </location>
</feature>
<dbReference type="InterPro" id="IPR015421">
    <property type="entry name" value="PyrdxlP-dep_Trfase_major"/>
</dbReference>
<comment type="similarity">
    <text evidence="2">Belongs to the class-I pyridoxal-phosphate-dependent aminotransferase family.</text>
</comment>
<dbReference type="EMBL" id="SDIL01000009">
    <property type="protein sequence ID" value="RXK41445.1"/>
    <property type="molecule type" value="Genomic_DNA"/>
</dbReference>
<dbReference type="VEuPathDB" id="FungiDB:TREMEDRAFT_68977"/>
<feature type="compositionally biased region" description="Basic and acidic residues" evidence="6">
    <location>
        <begin position="107"/>
        <end position="122"/>
    </location>
</feature>
<dbReference type="InterPro" id="IPR015422">
    <property type="entry name" value="PyrdxlP-dep_Trfase_small"/>
</dbReference>
<dbReference type="Gene3D" id="3.90.1150.10">
    <property type="entry name" value="Aspartate Aminotransferase, domain 1"/>
    <property type="match status" value="1"/>
</dbReference>
<keyword evidence="9" id="KW-1185">Reference proteome</keyword>
<feature type="domain" description="Aminotransferase class I/classII large" evidence="7">
    <location>
        <begin position="174"/>
        <end position="479"/>
    </location>
</feature>
<dbReference type="AlphaFoldDB" id="A0A4Q1BTT4"/>
<dbReference type="GO" id="GO:0008483">
    <property type="term" value="F:transaminase activity"/>
    <property type="evidence" value="ECO:0007669"/>
    <property type="project" value="UniProtKB-KW"/>
</dbReference>
<keyword evidence="5" id="KW-0663">Pyridoxal phosphate</keyword>
<evidence type="ECO:0000313" key="9">
    <source>
        <dbReference type="Proteomes" id="UP000289152"/>
    </source>
</evidence>
<evidence type="ECO:0000259" key="7">
    <source>
        <dbReference type="Pfam" id="PF00155"/>
    </source>
</evidence>
<feature type="region of interest" description="Disordered" evidence="6">
    <location>
        <begin position="96"/>
        <end position="130"/>
    </location>
</feature>
<dbReference type="PANTHER" id="PTHR46383">
    <property type="entry name" value="ASPARTATE AMINOTRANSFERASE"/>
    <property type="match status" value="1"/>
</dbReference>